<evidence type="ECO:0000313" key="2">
    <source>
        <dbReference type="EMBL" id="RDB71602.1"/>
    </source>
</evidence>
<comment type="caution">
    <text evidence="2">The sequence shown here is derived from an EMBL/GenBank/DDBJ whole genome shotgun (WGS) entry which is preliminary data.</text>
</comment>
<dbReference type="EMBL" id="PPTU01000006">
    <property type="protein sequence ID" value="RDB71602.1"/>
    <property type="molecule type" value="Genomic_DNA"/>
</dbReference>
<evidence type="ECO:0000313" key="3">
    <source>
        <dbReference type="Proteomes" id="UP000253970"/>
    </source>
</evidence>
<dbReference type="Proteomes" id="UP000253970">
    <property type="component" value="Unassembled WGS sequence"/>
</dbReference>
<dbReference type="RefSeq" id="WP_114533386.1">
    <property type="nucleotide sequence ID" value="NZ_JADNER010000005.1"/>
</dbReference>
<sequence>MPALITHDFFGRDVYDRLYTFIGGSRDEADAFLLGNQGPDPLFYLVLSPQLRAHNRLGSTMHNKKPSELLTALKNSLGILNSAEREVGRAYALGFLCHYTLDSTMHPFVYFHEYRLCDAGVPGLTRADGSEVHGTIESELDELVLFEKRNETVATFNPSAEILNASNFALHVISKMYAYVALTVYGEIVPADLFETAVKDFRVAQRVFYSPSGRKRALFGRVEELLRPFSFYKSMSHRPVALTESQFDNRAREAWENPFTGDMSTASFWDLFDEALGKAQDNLFAFDEDGFDLAAARAITNERDFSGEPVVALVVSVEDGAADAQPQPADEA</sequence>
<reference evidence="2 3" key="1">
    <citation type="journal article" date="2018" name="Elife">
        <title>Discovery and characterization of a prevalent human gut bacterial enzyme sufficient for the inactivation of a family of plant toxins.</title>
        <authorList>
            <person name="Koppel N."/>
            <person name="Bisanz J.E."/>
            <person name="Pandelia M.E."/>
            <person name="Turnbaugh P.J."/>
            <person name="Balskus E.P."/>
        </authorList>
    </citation>
    <scope>NUCLEOTIDE SEQUENCE [LARGE SCALE GENOMIC DNA]</scope>
    <source>
        <strain evidence="2 3">W1 BHI 6</strain>
    </source>
</reference>
<organism evidence="2 3">
    <name type="scientific">Eggerthella lenta</name>
    <name type="common">Eubacterium lentum</name>
    <dbReference type="NCBI Taxonomy" id="84112"/>
    <lineage>
        <taxon>Bacteria</taxon>
        <taxon>Bacillati</taxon>
        <taxon>Actinomycetota</taxon>
        <taxon>Coriobacteriia</taxon>
        <taxon>Eggerthellales</taxon>
        <taxon>Eggerthellaceae</taxon>
        <taxon>Eggerthella</taxon>
    </lineage>
</organism>
<dbReference type="AlphaFoldDB" id="A0A369MLJ3"/>
<feature type="domain" description="Phospholipase C/D" evidence="1">
    <location>
        <begin position="6"/>
        <end position="155"/>
    </location>
</feature>
<gene>
    <name evidence="2" type="ORF">C1875_05300</name>
</gene>
<protein>
    <submittedName>
        <fullName evidence="2">Peptidase</fullName>
    </submittedName>
</protein>
<dbReference type="InterPro" id="IPR029002">
    <property type="entry name" value="PLPC/GPLD1"/>
</dbReference>
<proteinExistence type="predicted"/>
<dbReference type="Pfam" id="PF00882">
    <property type="entry name" value="Zn_dep_PLPC"/>
    <property type="match status" value="1"/>
</dbReference>
<evidence type="ECO:0000259" key="1">
    <source>
        <dbReference type="Pfam" id="PF00882"/>
    </source>
</evidence>
<accession>A0A369MLJ3</accession>
<name>A0A369MLJ3_EGGLN</name>